<name>A0A6M0RSN9_9CYAN</name>
<dbReference type="RefSeq" id="WP_163702126.1">
    <property type="nucleotide sequence ID" value="NZ_QXHD01000004.1"/>
</dbReference>
<evidence type="ECO:0000313" key="5">
    <source>
        <dbReference type="Proteomes" id="UP000481033"/>
    </source>
</evidence>
<dbReference type="InterPro" id="IPR009050">
    <property type="entry name" value="Globin-like_sf"/>
</dbReference>
<evidence type="ECO:0000256" key="2">
    <source>
        <dbReference type="ARBA" id="ARBA00022991"/>
    </source>
</evidence>
<keyword evidence="5" id="KW-1185">Reference proteome</keyword>
<evidence type="ECO:0000256" key="1">
    <source>
        <dbReference type="ARBA" id="ARBA00008182"/>
    </source>
</evidence>
<keyword evidence="3" id="KW-0089">Bile pigment</keyword>
<evidence type="ECO:0000256" key="3">
    <source>
        <dbReference type="ARBA" id="ARBA00023307"/>
    </source>
</evidence>
<keyword evidence="2" id="KW-0157">Chromophore</keyword>
<evidence type="ECO:0000313" key="4">
    <source>
        <dbReference type="EMBL" id="NEZ59176.1"/>
    </source>
</evidence>
<dbReference type="GO" id="GO:0030089">
    <property type="term" value="C:phycobilisome"/>
    <property type="evidence" value="ECO:0007669"/>
    <property type="project" value="InterPro"/>
</dbReference>
<dbReference type="InterPro" id="IPR012128">
    <property type="entry name" value="Phycobilisome_asu/bsu"/>
</dbReference>
<comment type="caution">
    <text evidence="4">The sequence shown here is derived from an EMBL/GenBank/DDBJ whole genome shotgun (WGS) entry which is preliminary data.</text>
</comment>
<dbReference type="Pfam" id="PF00502">
    <property type="entry name" value="Phycobilisome"/>
    <property type="match status" value="1"/>
</dbReference>
<sequence length="383" mass="43673">MYEFKRVKAAGADINNELLKIWIARYLPEFDKISHHVRNHVEQRLRSSITDEARQATSFNINHHLESDCALAAVDTQQLLSKKLSPVPDIWELQELSLKIKQIYAVLIDSYEKSFIFSPVVDYIHVIDSEERRLEAVDLVIPHFASLMLTVGPLLRELKAVYFSSVNHHLVGFMTTQLHLTRKRILSHLTPYDCTWLVPYLHVLDELMCMPWQRICSIVPSTSNMTQSLAVARKMMPQISSISAYTYQQALQTFPKHISSQGRIQSAAVQASSLRDLNMFQAYIWLCVLEDSSSVIEKQLLPLCLQVFSLTDVQWELVNFGVQTIIKTILEQLLPHERAIFKKQAGIIESLFLNAQPQEEQVALLQLQTSDAVDAANLTGTSN</sequence>
<dbReference type="EMBL" id="QXHD01000004">
    <property type="protein sequence ID" value="NEZ59176.1"/>
    <property type="molecule type" value="Genomic_DNA"/>
</dbReference>
<dbReference type="GO" id="GO:0015979">
    <property type="term" value="P:photosynthesis"/>
    <property type="evidence" value="ECO:0007669"/>
    <property type="project" value="InterPro"/>
</dbReference>
<dbReference type="Proteomes" id="UP000481033">
    <property type="component" value="Unassembled WGS sequence"/>
</dbReference>
<dbReference type="Gene3D" id="1.10.490.20">
    <property type="entry name" value="Phycocyanins"/>
    <property type="match status" value="1"/>
</dbReference>
<accession>A0A6M0RSN9</accession>
<dbReference type="InterPro" id="IPR038719">
    <property type="entry name" value="Phycobilisome_asu/bsu_sf"/>
</dbReference>
<gene>
    <name evidence="4" type="ORF">DXZ20_26740</name>
</gene>
<comment type="similarity">
    <text evidence="1">Belongs to the phycobiliprotein family.</text>
</comment>
<dbReference type="AlphaFoldDB" id="A0A6M0RSN9"/>
<organism evidence="4 5">
    <name type="scientific">Adonisia turfae CCMR0081</name>
    <dbReference type="NCBI Taxonomy" id="2292702"/>
    <lineage>
        <taxon>Bacteria</taxon>
        <taxon>Bacillati</taxon>
        <taxon>Cyanobacteriota</taxon>
        <taxon>Adonisia</taxon>
        <taxon>Adonisia turfae</taxon>
    </lineage>
</organism>
<protein>
    <submittedName>
        <fullName evidence="4">Uncharacterized protein</fullName>
    </submittedName>
</protein>
<reference evidence="4 5" key="1">
    <citation type="journal article" date="2020" name="Microb. Ecol.">
        <title>Ecogenomics of the Marine Benthic Filamentous Cyanobacterium Adonisia.</title>
        <authorList>
            <person name="Walter J.M."/>
            <person name="Coutinho F.H."/>
            <person name="Leomil L."/>
            <person name="Hargreaves P.I."/>
            <person name="Campeao M.E."/>
            <person name="Vieira V.V."/>
            <person name="Silva B.S."/>
            <person name="Fistarol G.O."/>
            <person name="Salomon P.S."/>
            <person name="Sawabe T."/>
            <person name="Mino S."/>
            <person name="Hosokawa M."/>
            <person name="Miyashita H."/>
            <person name="Maruyama F."/>
            <person name="van Verk M.C."/>
            <person name="Dutilh B.E."/>
            <person name="Thompson C.C."/>
            <person name="Thompson F.L."/>
        </authorList>
    </citation>
    <scope>NUCLEOTIDE SEQUENCE [LARGE SCALE GENOMIC DNA]</scope>
    <source>
        <strain evidence="4 5">CCMR0081</strain>
    </source>
</reference>
<dbReference type="SUPFAM" id="SSF46458">
    <property type="entry name" value="Globin-like"/>
    <property type="match status" value="1"/>
</dbReference>
<proteinExistence type="inferred from homology"/>